<keyword evidence="4" id="KW-1185">Reference proteome</keyword>
<dbReference type="Proteomes" id="UP001652625">
    <property type="component" value="Chromosome 12"/>
</dbReference>
<evidence type="ECO:0000313" key="4">
    <source>
        <dbReference type="Proteomes" id="UP001652625"/>
    </source>
</evidence>
<evidence type="ECO:0000313" key="7">
    <source>
        <dbReference type="RefSeq" id="XP_065669316.1"/>
    </source>
</evidence>
<dbReference type="InterPro" id="IPR004827">
    <property type="entry name" value="bZIP"/>
</dbReference>
<protein>
    <submittedName>
        <fullName evidence="5 6">Uncharacterized protein LOC100214406 isoform X1</fullName>
    </submittedName>
</protein>
<evidence type="ECO:0000259" key="3">
    <source>
        <dbReference type="PROSITE" id="PS00036"/>
    </source>
</evidence>
<feature type="region of interest" description="Disordered" evidence="2">
    <location>
        <begin position="181"/>
        <end position="226"/>
    </location>
</feature>
<feature type="region of interest" description="Disordered" evidence="2">
    <location>
        <begin position="101"/>
        <end position="146"/>
    </location>
</feature>
<feature type="compositionally biased region" description="Basic and acidic residues" evidence="2">
    <location>
        <begin position="273"/>
        <end position="284"/>
    </location>
</feature>
<feature type="compositionally biased region" description="Basic residues" evidence="2">
    <location>
        <begin position="693"/>
        <end position="708"/>
    </location>
</feature>
<feature type="compositionally biased region" description="Basic and acidic residues" evidence="2">
    <location>
        <begin position="723"/>
        <end position="733"/>
    </location>
</feature>
<feature type="domain" description="BZIP" evidence="3">
    <location>
        <begin position="692"/>
        <end position="707"/>
    </location>
</feature>
<gene>
    <name evidence="5 6 7" type="primary">LOC100214406</name>
</gene>
<proteinExistence type="predicted"/>
<accession>A0ABM4D4U3</accession>
<reference evidence="5 6" key="1">
    <citation type="submission" date="2025-05" db="UniProtKB">
        <authorList>
            <consortium name="RefSeq"/>
        </authorList>
    </citation>
    <scope>IDENTIFICATION</scope>
</reference>
<keyword evidence="1" id="KW-0175">Coiled coil</keyword>
<evidence type="ECO:0000256" key="2">
    <source>
        <dbReference type="SAM" id="MobiDB-lite"/>
    </source>
</evidence>
<name>A0ABM4D4U3_HYDVU</name>
<dbReference type="RefSeq" id="XP_065669315.1">
    <property type="nucleotide sequence ID" value="XM_065813243.1"/>
</dbReference>
<organism evidence="4 5">
    <name type="scientific">Hydra vulgaris</name>
    <name type="common">Hydra</name>
    <name type="synonym">Hydra attenuata</name>
    <dbReference type="NCBI Taxonomy" id="6087"/>
    <lineage>
        <taxon>Eukaryota</taxon>
        <taxon>Metazoa</taxon>
        <taxon>Cnidaria</taxon>
        <taxon>Hydrozoa</taxon>
        <taxon>Hydroidolina</taxon>
        <taxon>Anthoathecata</taxon>
        <taxon>Aplanulata</taxon>
        <taxon>Hydridae</taxon>
        <taxon>Hydra</taxon>
    </lineage>
</organism>
<dbReference type="RefSeq" id="XP_065669314.1">
    <property type="nucleotide sequence ID" value="XM_065813242.1"/>
</dbReference>
<sequence length="895" mass="104770">MTSVETAFVELPFKDAIHHYDKNVLGKNVAINKKVEYAKKRSCRKRNRSDMSPEELKRLRERERKAQQSRRDRIRAQKKIVNGWHNDDAAWEAFLNQSEAKKKAKTSEIPTMVSDQIEYRDEADGDEDEGNRDFVKSTPDGPPPLINGYLKEQVIIPKVEKNGSFYKSELNIEKKMLRDIDSNSSTGSHHSELNTGSQLNESVAYSSDENSSLGEKDGNKKLSHRYFLPSDELEKLRKRERDAKRKQREKQRLAKGREDQNGSLECINPASNDSKHEEKIELKENNCNGTQSPSYKLSPHSSPEEKYASPNENGFVAPFRTRISSPDGHRLSSSFYPLRDNYHISTSRHFISRNYSDAQYNYHNEDHTSQDDSRLYHSTHYGTLNSPEKYHNDEKSTALEATAEKKRMISRNVDRKKLSEEELEDLRRRERDYQRERRARIRMEKAKSQVNHDAYDNKNTLAQYYLSPRFYHSHSTNTSDETLHQANARKDKSYSGSTKNENIHEVIEDANKSFDDRYIRTHSPFDCHLNGYDKHFKENQMSDRRFEENRLNGNIMAPELSAEHIKKKNDINGEAGLLQVVPKIRDNEFIKRNDSHAYKLPPIANGTNFMSNAKKSLLEDICSTLNKESFKQLQNNEDDDRLIIVQPNIESSSPFIDFHEQFAKEVKREVLNESFRNSPPHDISAVVDQLERRRRSNREAQRRRRARLKMQGIPDEQNQSPPQKDKQLDSADIRGCRVKITPRVDWHEQSGYSLKQEYRYETLPHYNHDIRHDYHFHYPTHNAHRHQYYHEPAYISDEYSRNRICYENNVKCLKDKMISRFLTSREHLEAPRSPPRIKKDTPPSPLRIKKEEIESLGKNSRKRKQIVPRKVILSSDNSTEEDIDICSVDNSSSNF</sequence>
<evidence type="ECO:0000313" key="6">
    <source>
        <dbReference type="RefSeq" id="XP_065669315.1"/>
    </source>
</evidence>
<feature type="coiled-coil region" evidence="1">
    <location>
        <begin position="409"/>
        <end position="436"/>
    </location>
</feature>
<dbReference type="PROSITE" id="PS00036">
    <property type="entry name" value="BZIP_BASIC"/>
    <property type="match status" value="1"/>
</dbReference>
<feature type="compositionally biased region" description="Polar residues" evidence="2">
    <location>
        <begin position="285"/>
        <end position="301"/>
    </location>
</feature>
<feature type="region of interest" description="Disordered" evidence="2">
    <location>
        <begin position="828"/>
        <end position="881"/>
    </location>
</feature>
<feature type="region of interest" description="Disordered" evidence="2">
    <location>
        <begin position="240"/>
        <end position="313"/>
    </location>
</feature>
<dbReference type="GeneID" id="100214406"/>
<feature type="compositionally biased region" description="Basic and acidic residues" evidence="2">
    <location>
        <begin position="250"/>
        <end position="260"/>
    </location>
</feature>
<evidence type="ECO:0000313" key="5">
    <source>
        <dbReference type="RefSeq" id="XP_065669314.1"/>
    </source>
</evidence>
<feature type="region of interest" description="Disordered" evidence="2">
    <location>
        <begin position="693"/>
        <end position="733"/>
    </location>
</feature>
<evidence type="ECO:0000256" key="1">
    <source>
        <dbReference type="SAM" id="Coils"/>
    </source>
</evidence>
<dbReference type="RefSeq" id="XP_065669316.1">
    <property type="nucleotide sequence ID" value="XM_065813244.1"/>
</dbReference>
<feature type="compositionally biased region" description="Polar residues" evidence="2">
    <location>
        <begin position="182"/>
        <end position="213"/>
    </location>
</feature>